<evidence type="ECO:0000256" key="1">
    <source>
        <dbReference type="SAM" id="MobiDB-lite"/>
    </source>
</evidence>
<feature type="region of interest" description="Disordered" evidence="1">
    <location>
        <begin position="1"/>
        <end position="23"/>
    </location>
</feature>
<dbReference type="Proteomes" id="UP000626109">
    <property type="component" value="Unassembled WGS sequence"/>
</dbReference>
<proteinExistence type="predicted"/>
<name>A0A813JMP9_POLGL</name>
<organism evidence="2 3">
    <name type="scientific">Polarella glacialis</name>
    <name type="common">Dinoflagellate</name>
    <dbReference type="NCBI Taxonomy" id="89957"/>
    <lineage>
        <taxon>Eukaryota</taxon>
        <taxon>Sar</taxon>
        <taxon>Alveolata</taxon>
        <taxon>Dinophyceae</taxon>
        <taxon>Suessiales</taxon>
        <taxon>Suessiaceae</taxon>
        <taxon>Polarella</taxon>
    </lineage>
</organism>
<dbReference type="Gene3D" id="2.130.10.10">
    <property type="entry name" value="YVTN repeat-like/Quinoprotein amine dehydrogenase"/>
    <property type="match status" value="1"/>
</dbReference>
<evidence type="ECO:0000313" key="3">
    <source>
        <dbReference type="Proteomes" id="UP000626109"/>
    </source>
</evidence>
<protein>
    <submittedName>
        <fullName evidence="2">Uncharacterized protein</fullName>
    </submittedName>
</protein>
<dbReference type="InterPro" id="IPR001680">
    <property type="entry name" value="WD40_rpt"/>
</dbReference>
<reference evidence="2" key="1">
    <citation type="submission" date="2021-02" db="EMBL/GenBank/DDBJ databases">
        <authorList>
            <person name="Dougan E. K."/>
            <person name="Rhodes N."/>
            <person name="Thang M."/>
            <person name="Chan C."/>
        </authorList>
    </citation>
    <scope>NUCLEOTIDE SEQUENCE</scope>
</reference>
<comment type="caution">
    <text evidence="2">The sequence shown here is derived from an EMBL/GenBank/DDBJ whole genome shotgun (WGS) entry which is preliminary data.</text>
</comment>
<gene>
    <name evidence="2" type="ORF">PGLA2088_LOCUS21058</name>
</gene>
<accession>A0A813JMP9</accession>
<dbReference type="InterPro" id="IPR036322">
    <property type="entry name" value="WD40_repeat_dom_sf"/>
</dbReference>
<dbReference type="InterPro" id="IPR015943">
    <property type="entry name" value="WD40/YVTN_repeat-like_dom_sf"/>
</dbReference>
<dbReference type="EMBL" id="CAJNNW010025718">
    <property type="protein sequence ID" value="CAE8678879.1"/>
    <property type="molecule type" value="Genomic_DNA"/>
</dbReference>
<dbReference type="SMART" id="SM00320">
    <property type="entry name" value="WD40"/>
    <property type="match status" value="1"/>
</dbReference>
<evidence type="ECO:0000313" key="2">
    <source>
        <dbReference type="EMBL" id="CAE8678879.1"/>
    </source>
</evidence>
<dbReference type="SUPFAM" id="SSF50978">
    <property type="entry name" value="WD40 repeat-like"/>
    <property type="match status" value="1"/>
</dbReference>
<dbReference type="AlphaFoldDB" id="A0A813JMP9"/>
<sequence>MPTPTTPTMTTTTTKTMTRTTTTRTTTTTIEAAIGIEFMSMRSQKTPGPPPSYTAGQNAVPSVVLVTAHLDGTVRLFSPSGELLISFAAGHEQSVTHLAISPTHEEPLIATGDAGGSIRVHKVNLRPRRKPTAKAEKSKRKQAFDERISQYLGSQVNVTVQLHHQVQLPPRSSGEASKLTALAIA</sequence>